<keyword evidence="2 8" id="KW-1003">Cell membrane</keyword>
<sequence>MTTPTDDLLTLATAYALHAVEDAERADIEHRLRSAPDDISGAFAVEVRQVREAMARVSATTAAEPPPHLRDRVLTAAAEDPVRRLRPPRRRWSTTVAAAAAAVVIGVAIFGVGWYLRPAPSATTAEQIFAAPDVRTVSGDIPTGGTATVVFSRERNAGVLVMNNVAPPESGTVYQMWLIDDAGPHSAGVMDAGAVAPSTTAVLPDLGDSTTLAFTVEPGTGSTQPSGTPFAALPLS</sequence>
<dbReference type="Proteomes" id="UP000220340">
    <property type="component" value="Unassembled WGS sequence"/>
</dbReference>
<comment type="domain">
    <text evidence="8">The cytosolic domain interacts with sigma factor SigK.</text>
</comment>
<dbReference type="InterPro" id="IPR041916">
    <property type="entry name" value="Anti_sigma_zinc_sf"/>
</dbReference>
<keyword evidence="5 8" id="KW-0805">Transcription regulation</keyword>
<comment type="subcellular location">
    <subcellularLocation>
        <location evidence="1 8">Cell membrane</location>
        <topology evidence="1 8">Single-pass membrane protein</topology>
    </subcellularLocation>
</comment>
<dbReference type="GO" id="GO:0005886">
    <property type="term" value="C:plasma membrane"/>
    <property type="evidence" value="ECO:0007669"/>
    <property type="project" value="UniProtKB-SubCell"/>
</dbReference>
<evidence type="ECO:0000256" key="2">
    <source>
        <dbReference type="ARBA" id="ARBA00022475"/>
    </source>
</evidence>
<keyword evidence="3 8" id="KW-0812">Transmembrane</keyword>
<keyword evidence="14" id="KW-1185">Reference proteome</keyword>
<dbReference type="InterPro" id="IPR018764">
    <property type="entry name" value="RskA_C"/>
</dbReference>
<feature type="domain" description="Anti-sigma K factor RskA C-terminal" evidence="9">
    <location>
        <begin position="97"/>
        <end position="227"/>
    </location>
</feature>
<dbReference type="AlphaFoldDB" id="A0A1Q4H4J9"/>
<protein>
    <recommendedName>
        <fullName evidence="8">Anti-sigma-K factor RskA</fullName>
    </recommendedName>
    <alternativeName>
        <fullName evidence="8">Sigma-K anti-sigma factor RskA</fullName>
    </alternativeName>
</protein>
<dbReference type="EMBL" id="PDCR01000035">
    <property type="protein sequence ID" value="PEG52200.1"/>
    <property type="molecule type" value="Genomic_DNA"/>
</dbReference>
<dbReference type="GO" id="GO:0006417">
    <property type="term" value="P:regulation of translation"/>
    <property type="evidence" value="ECO:0007669"/>
    <property type="project" value="TreeGrafter"/>
</dbReference>
<evidence type="ECO:0000313" key="13">
    <source>
        <dbReference type="Proteomes" id="UP000191039"/>
    </source>
</evidence>
<name>A0A1Q4H4J9_9MYCO</name>
<evidence type="ECO:0000256" key="5">
    <source>
        <dbReference type="ARBA" id="ARBA00023015"/>
    </source>
</evidence>
<comment type="similarity">
    <text evidence="8">Belongs to the anti-sigma-K factor family.</text>
</comment>
<evidence type="ECO:0000256" key="6">
    <source>
        <dbReference type="ARBA" id="ARBA00023136"/>
    </source>
</evidence>
<dbReference type="EMBL" id="MIJD01000293">
    <property type="protein sequence ID" value="OPE49330.1"/>
    <property type="molecule type" value="Genomic_DNA"/>
</dbReference>
<dbReference type="Gene3D" id="1.10.10.1320">
    <property type="entry name" value="Anti-sigma factor, zinc-finger domain"/>
    <property type="match status" value="1"/>
</dbReference>
<evidence type="ECO:0000313" key="14">
    <source>
        <dbReference type="Proteomes" id="UP000220340"/>
    </source>
</evidence>
<reference evidence="12 14" key="2">
    <citation type="submission" date="2017-10" db="EMBL/GenBank/DDBJ databases">
        <title>The new phylogeny of genus Mycobacterium.</title>
        <authorList>
            <person name="Tortoli E."/>
            <person name="Trovato A."/>
            <person name="Cirillo D.M."/>
        </authorList>
    </citation>
    <scope>NUCLEOTIDE SEQUENCE [LARGE SCALE GENOMIC DNA]</scope>
    <source>
        <strain evidence="12 14">IP141170001</strain>
    </source>
</reference>
<evidence type="ECO:0000256" key="1">
    <source>
        <dbReference type="ARBA" id="ARBA00004162"/>
    </source>
</evidence>
<keyword evidence="7 8" id="KW-0804">Transcription</keyword>
<organism evidence="12 14">
    <name type="scientific">Mycolicibacterium diernhoferi</name>
    <dbReference type="NCBI Taxonomy" id="1801"/>
    <lineage>
        <taxon>Bacteria</taxon>
        <taxon>Bacillati</taxon>
        <taxon>Actinomycetota</taxon>
        <taxon>Actinomycetes</taxon>
        <taxon>Mycobacteriales</taxon>
        <taxon>Mycobacteriaceae</taxon>
        <taxon>Mycolicibacterium</taxon>
    </lineage>
</organism>
<evidence type="ECO:0000259" key="9">
    <source>
        <dbReference type="Pfam" id="PF10099"/>
    </source>
</evidence>
<evidence type="ECO:0000313" key="12">
    <source>
        <dbReference type="EMBL" id="PEG52200.1"/>
    </source>
</evidence>
<evidence type="ECO:0000256" key="3">
    <source>
        <dbReference type="ARBA" id="ARBA00022692"/>
    </source>
</evidence>
<dbReference type="STRING" id="1801.BRW64_26510"/>
<evidence type="ECO:0000256" key="8">
    <source>
        <dbReference type="RuleBase" id="RU363049"/>
    </source>
</evidence>
<dbReference type="Proteomes" id="UP000191039">
    <property type="component" value="Unassembled WGS sequence"/>
</dbReference>
<dbReference type="OrthoDB" id="153510at2"/>
<evidence type="ECO:0000259" key="10">
    <source>
        <dbReference type="Pfam" id="PF22618"/>
    </source>
</evidence>
<feature type="transmembrane region" description="Helical" evidence="8">
    <location>
        <begin position="92"/>
        <end position="116"/>
    </location>
</feature>
<keyword evidence="6 8" id="KW-0472">Membrane</keyword>
<dbReference type="Pfam" id="PF10099">
    <property type="entry name" value="RskA_C"/>
    <property type="match status" value="1"/>
</dbReference>
<dbReference type="GO" id="GO:0016989">
    <property type="term" value="F:sigma factor antagonist activity"/>
    <property type="evidence" value="ECO:0007669"/>
    <property type="project" value="TreeGrafter"/>
</dbReference>
<feature type="domain" description="Anti-sigma-K factor RskA N-terminal" evidence="10">
    <location>
        <begin position="8"/>
        <end position="55"/>
    </location>
</feature>
<keyword evidence="4 8" id="KW-1133">Transmembrane helix</keyword>
<dbReference type="PANTHER" id="PTHR37461">
    <property type="entry name" value="ANTI-SIGMA-K FACTOR RSKA"/>
    <property type="match status" value="1"/>
</dbReference>
<dbReference type="RefSeq" id="WP_073859462.1">
    <property type="nucleotide sequence ID" value="NZ_BAAATC010000007.1"/>
</dbReference>
<dbReference type="InterPro" id="IPR051474">
    <property type="entry name" value="Anti-sigma-K/W_factor"/>
</dbReference>
<evidence type="ECO:0000256" key="7">
    <source>
        <dbReference type="ARBA" id="ARBA00023163"/>
    </source>
</evidence>
<dbReference type="Pfam" id="PF22618">
    <property type="entry name" value="RskA_N"/>
    <property type="match status" value="1"/>
</dbReference>
<proteinExistence type="inferred from homology"/>
<reference evidence="11 13" key="1">
    <citation type="submission" date="2016-09" db="EMBL/GenBank/DDBJ databases">
        <title>genome sequences of unsequenced Mycobacteria.</title>
        <authorList>
            <person name="Greninger A.L."/>
            <person name="Jerome K.R."/>
            <person name="Mcnair B."/>
            <person name="Wallis C."/>
            <person name="Fang F."/>
        </authorList>
    </citation>
    <scope>NUCLEOTIDE SEQUENCE [LARGE SCALE GENOMIC DNA]</scope>
    <source>
        <strain evidence="11 13">BM1</strain>
    </source>
</reference>
<evidence type="ECO:0000313" key="11">
    <source>
        <dbReference type="EMBL" id="OPE49330.1"/>
    </source>
</evidence>
<dbReference type="PANTHER" id="PTHR37461:SF1">
    <property type="entry name" value="ANTI-SIGMA-K FACTOR RSKA"/>
    <property type="match status" value="1"/>
</dbReference>
<comment type="function">
    <text evidence="8">An anti-sigma factor for extracytoplasmic function (ECF) sigma factor SigK. ECF sigma factors are held in an inactive form by an anti-sigma factor until released by regulated intramembrane proteolysis (RIP). RIP occurs when an extracytoplasmic signal triggers a concerted proteolytic cascade to transmit information and elicit cellular responses. The membrane-spanning regulatory substrate protein is first cut extracytoplasmically (site-1 protease, S1P), then within the membrane itself (site-2 protease, S2P, Rip1), while cytoplasmic proteases finish degrading the regulatory protein, liberating the sigma factor.</text>
</comment>
<evidence type="ECO:0000256" key="4">
    <source>
        <dbReference type="ARBA" id="ARBA00022989"/>
    </source>
</evidence>
<gene>
    <name evidence="8" type="primary">rskA</name>
    <name evidence="11" type="ORF">BV510_22450</name>
    <name evidence="12" type="ORF">CRI78_22750</name>
</gene>
<dbReference type="InterPro" id="IPR053877">
    <property type="entry name" value="RskA_N"/>
</dbReference>
<comment type="caution">
    <text evidence="12">The sequence shown here is derived from an EMBL/GenBank/DDBJ whole genome shotgun (WGS) entry which is preliminary data.</text>
</comment>
<accession>A0A1Q4H4J9</accession>